<evidence type="ECO:0000313" key="2">
    <source>
        <dbReference type="Proteomes" id="UP001148662"/>
    </source>
</evidence>
<protein>
    <submittedName>
        <fullName evidence="1">Uncharacterized protein</fullName>
    </submittedName>
</protein>
<dbReference type="Proteomes" id="UP001148662">
    <property type="component" value="Unassembled WGS sequence"/>
</dbReference>
<accession>A0ACC1RQV5</accession>
<sequence length="591" mass="67185">MCRPTATEEEEEEDLLQLEYHPSFINSLAKRRRRWETRWDAVTQAVQALDRETDATVMVLAAPSHSAKLHSITSRSIRRDPTLVSSSAMSDLRKNFSALAAQRRVTRTRRLTLVDRLSTTRSGSSTDGSQVNGESREEELRHALEAALGSLNVLGNIYEQREARWRDEMKRLSDDRERYERYGASYDRMKVLFEQRYVDTFPMYFYELRVIQATYVAAIIGQIWAQDSTAIQDIVPRLVDPNAFAKSVATCKALNRLENEEKDIDIQYVDVNSQAERALIMVHGWPSLWHSWKYQIEEFKSDYRLIVPDLRGFGESTHPGDVQSSGTIADMVGDLVCTLEHAGISKAACIGHDWGAQICYEAARMRPDIFEAIVGLCIPYLPYAGPYVPTEALVPTLPKLAYNVFFDNYTQEAIEELNADVRKTLRGTLRTVASPPPDAFLQQTNSFLAGWEGIDPPPIPFLASDEEDYWVQQYDVQKFNFTLNFYTHGNRYGSWQYVQAQGNFTIPQPALSILSTQDPVADWALAAKLLKSDEFVLNVTTKTVAAAHWLQLERPDEVNAIMRAWLSESYPPISAAHGRPDQEPMHARDEL</sequence>
<gene>
    <name evidence="1" type="ORF">NM688_g8699</name>
</gene>
<organism evidence="1 2">
    <name type="scientific">Phlebia brevispora</name>
    <dbReference type="NCBI Taxonomy" id="194682"/>
    <lineage>
        <taxon>Eukaryota</taxon>
        <taxon>Fungi</taxon>
        <taxon>Dikarya</taxon>
        <taxon>Basidiomycota</taxon>
        <taxon>Agaricomycotina</taxon>
        <taxon>Agaricomycetes</taxon>
        <taxon>Polyporales</taxon>
        <taxon>Meruliaceae</taxon>
        <taxon>Phlebia</taxon>
    </lineage>
</organism>
<name>A0ACC1RQV5_9APHY</name>
<comment type="caution">
    <text evidence="1">The sequence shown here is derived from an EMBL/GenBank/DDBJ whole genome shotgun (WGS) entry which is preliminary data.</text>
</comment>
<dbReference type="EMBL" id="JANHOG010002420">
    <property type="protein sequence ID" value="KAJ3523605.1"/>
    <property type="molecule type" value="Genomic_DNA"/>
</dbReference>
<evidence type="ECO:0000313" key="1">
    <source>
        <dbReference type="EMBL" id="KAJ3523605.1"/>
    </source>
</evidence>
<reference evidence="1" key="1">
    <citation type="submission" date="2022-07" db="EMBL/GenBank/DDBJ databases">
        <title>Genome Sequence of Phlebia brevispora.</title>
        <authorList>
            <person name="Buettner E."/>
        </authorList>
    </citation>
    <scope>NUCLEOTIDE SEQUENCE</scope>
    <source>
        <strain evidence="1">MPL23</strain>
    </source>
</reference>
<proteinExistence type="predicted"/>
<keyword evidence="2" id="KW-1185">Reference proteome</keyword>